<dbReference type="KEGG" id="rul:UC8_06280"/>
<gene>
    <name evidence="3" type="ORF">UC8_06280</name>
</gene>
<keyword evidence="3" id="KW-0328">Glycosyltransferase</keyword>
<name>A0A5B9QM31_9BACT</name>
<evidence type="ECO:0000313" key="4">
    <source>
        <dbReference type="Proteomes" id="UP000325286"/>
    </source>
</evidence>
<dbReference type="PANTHER" id="PTHR12526:SF630">
    <property type="entry name" value="GLYCOSYLTRANSFERASE"/>
    <property type="match status" value="1"/>
</dbReference>
<dbReference type="GO" id="GO:0004373">
    <property type="term" value="F:alpha-1,4-glucan glucosyltransferase (UDP-glucose donor) activity"/>
    <property type="evidence" value="ECO:0007669"/>
    <property type="project" value="UniProtKB-EC"/>
</dbReference>
<sequence length="379" mass="41936">MKIMQIITRNELRGAEVFATTLSEALLRRQHRVSIPAIYTTSAAAFDLVGAEHMELGGVRKGKLERRPLMNLRRFIQSVQPDIIQANGFHALKYAVLATVCSPRRAPIVYRNISLASDWVRGGVRRRWGSWLFRHVDFVTSVSQQCADNLCRTYGYPSDRTCVIRRGIEYPDHLDAAYAKSCIREEIKASPSAPVLMHTGGFTVEKNHAGLLDAFRIVCEQRDDIQLVLCGDGPLLREVQQQAANLGLNERVCFLGNRTDAARLVAGADVFVLPSHVEGIPGVVLEAAAQGVPAVCTRVGGLEEAVLDGETGVLVPPDDSRQLARAVLHLLDDDSLRQSMGQAAREHISKHFRLQRAVDEFEQLYESLVAGPPERASQR</sequence>
<organism evidence="3 4">
    <name type="scientific">Roseimaritima ulvae</name>
    <dbReference type="NCBI Taxonomy" id="980254"/>
    <lineage>
        <taxon>Bacteria</taxon>
        <taxon>Pseudomonadati</taxon>
        <taxon>Planctomycetota</taxon>
        <taxon>Planctomycetia</taxon>
        <taxon>Pirellulales</taxon>
        <taxon>Pirellulaceae</taxon>
        <taxon>Roseimaritima</taxon>
    </lineage>
</organism>
<evidence type="ECO:0000313" key="3">
    <source>
        <dbReference type="EMBL" id="QEG38670.1"/>
    </source>
</evidence>
<keyword evidence="4" id="KW-1185">Reference proteome</keyword>
<dbReference type="RefSeq" id="WP_068142753.1">
    <property type="nucleotide sequence ID" value="NZ_LWSJ01000103.1"/>
</dbReference>
<dbReference type="SUPFAM" id="SSF53756">
    <property type="entry name" value="UDP-Glycosyltransferase/glycogen phosphorylase"/>
    <property type="match status" value="1"/>
</dbReference>
<feature type="domain" description="Glycosyl transferase family 1" evidence="1">
    <location>
        <begin position="185"/>
        <end position="346"/>
    </location>
</feature>
<feature type="domain" description="Glycosyltransferase subfamily 4-like N-terminal" evidence="2">
    <location>
        <begin position="14"/>
        <end position="169"/>
    </location>
</feature>
<dbReference type="Pfam" id="PF00534">
    <property type="entry name" value="Glycos_transf_1"/>
    <property type="match status" value="1"/>
</dbReference>
<dbReference type="CDD" id="cd03801">
    <property type="entry name" value="GT4_PimA-like"/>
    <property type="match status" value="1"/>
</dbReference>
<dbReference type="Pfam" id="PF13439">
    <property type="entry name" value="Glyco_transf_4"/>
    <property type="match status" value="1"/>
</dbReference>
<dbReference type="OrthoDB" id="232381at2"/>
<dbReference type="AlphaFoldDB" id="A0A5B9QM31"/>
<reference evidence="3 4" key="1">
    <citation type="submission" date="2019-08" db="EMBL/GenBank/DDBJ databases">
        <title>Deep-cultivation of Planctomycetes and their phenomic and genomic characterization uncovers novel biology.</title>
        <authorList>
            <person name="Wiegand S."/>
            <person name="Jogler M."/>
            <person name="Boedeker C."/>
            <person name="Pinto D."/>
            <person name="Vollmers J."/>
            <person name="Rivas-Marin E."/>
            <person name="Kohn T."/>
            <person name="Peeters S.H."/>
            <person name="Heuer A."/>
            <person name="Rast P."/>
            <person name="Oberbeckmann S."/>
            <person name="Bunk B."/>
            <person name="Jeske O."/>
            <person name="Meyerdierks A."/>
            <person name="Storesund J.E."/>
            <person name="Kallscheuer N."/>
            <person name="Luecker S."/>
            <person name="Lage O.M."/>
            <person name="Pohl T."/>
            <person name="Merkel B.J."/>
            <person name="Hornburger P."/>
            <person name="Mueller R.-W."/>
            <person name="Bruemmer F."/>
            <person name="Labrenz M."/>
            <person name="Spormann A.M."/>
            <person name="Op den Camp H."/>
            <person name="Overmann J."/>
            <person name="Amann R."/>
            <person name="Jetten M.S.M."/>
            <person name="Mascher T."/>
            <person name="Medema M.H."/>
            <person name="Devos D.P."/>
            <person name="Kaster A.-K."/>
            <person name="Ovreas L."/>
            <person name="Rohde M."/>
            <person name="Galperin M.Y."/>
            <person name="Jogler C."/>
        </authorList>
    </citation>
    <scope>NUCLEOTIDE SEQUENCE [LARGE SCALE GENOMIC DNA]</scope>
    <source>
        <strain evidence="3 4">UC8</strain>
    </source>
</reference>
<dbReference type="Gene3D" id="3.40.50.2000">
    <property type="entry name" value="Glycogen Phosphorylase B"/>
    <property type="match status" value="2"/>
</dbReference>
<dbReference type="InterPro" id="IPR028098">
    <property type="entry name" value="Glyco_trans_4-like_N"/>
</dbReference>
<proteinExistence type="predicted"/>
<protein>
    <submittedName>
        <fullName evidence="3">Glycogen synthase</fullName>
        <ecNumber evidence="3">2.4.1.11</ecNumber>
    </submittedName>
</protein>
<dbReference type="Proteomes" id="UP000325286">
    <property type="component" value="Chromosome"/>
</dbReference>
<keyword evidence="3" id="KW-0808">Transferase</keyword>
<dbReference type="EMBL" id="CP042914">
    <property type="protein sequence ID" value="QEG38670.1"/>
    <property type="molecule type" value="Genomic_DNA"/>
</dbReference>
<evidence type="ECO:0000259" key="1">
    <source>
        <dbReference type="Pfam" id="PF00534"/>
    </source>
</evidence>
<evidence type="ECO:0000259" key="2">
    <source>
        <dbReference type="Pfam" id="PF13439"/>
    </source>
</evidence>
<dbReference type="InterPro" id="IPR001296">
    <property type="entry name" value="Glyco_trans_1"/>
</dbReference>
<accession>A0A5B9QM31</accession>
<dbReference type="PANTHER" id="PTHR12526">
    <property type="entry name" value="GLYCOSYLTRANSFERASE"/>
    <property type="match status" value="1"/>
</dbReference>
<dbReference type="EC" id="2.4.1.11" evidence="3"/>